<feature type="region of interest" description="Disordered" evidence="1">
    <location>
        <begin position="202"/>
        <end position="230"/>
    </location>
</feature>
<accession>A0ABN9R567</accession>
<feature type="compositionally biased region" description="Low complexity" evidence="1">
    <location>
        <begin position="217"/>
        <end position="228"/>
    </location>
</feature>
<name>A0ABN9R567_9DINO</name>
<evidence type="ECO:0008006" key="4">
    <source>
        <dbReference type="Google" id="ProtNLM"/>
    </source>
</evidence>
<dbReference type="Proteomes" id="UP001189429">
    <property type="component" value="Unassembled WGS sequence"/>
</dbReference>
<protein>
    <recommendedName>
        <fullName evidence="4">Anaphase-promoting complex subunit 1</fullName>
    </recommendedName>
</protein>
<dbReference type="EMBL" id="CAUYUJ010005524">
    <property type="protein sequence ID" value="CAK0813935.1"/>
    <property type="molecule type" value="Genomic_DNA"/>
</dbReference>
<proteinExistence type="predicted"/>
<organism evidence="2 3">
    <name type="scientific">Prorocentrum cordatum</name>
    <dbReference type="NCBI Taxonomy" id="2364126"/>
    <lineage>
        <taxon>Eukaryota</taxon>
        <taxon>Sar</taxon>
        <taxon>Alveolata</taxon>
        <taxon>Dinophyceae</taxon>
        <taxon>Prorocentrales</taxon>
        <taxon>Prorocentraceae</taxon>
        <taxon>Prorocentrum</taxon>
    </lineage>
</organism>
<comment type="caution">
    <text evidence="2">The sequence shown here is derived from an EMBL/GenBank/DDBJ whole genome shotgun (WGS) entry which is preliminary data.</text>
</comment>
<gene>
    <name evidence="2" type="ORF">PCOR1329_LOCUS17702</name>
</gene>
<reference evidence="2" key="1">
    <citation type="submission" date="2023-10" db="EMBL/GenBank/DDBJ databases">
        <authorList>
            <person name="Chen Y."/>
            <person name="Shah S."/>
            <person name="Dougan E. K."/>
            <person name="Thang M."/>
            <person name="Chan C."/>
        </authorList>
    </citation>
    <scope>NUCLEOTIDE SEQUENCE [LARGE SCALE GENOMIC DNA]</scope>
</reference>
<evidence type="ECO:0000256" key="1">
    <source>
        <dbReference type="SAM" id="MobiDB-lite"/>
    </source>
</evidence>
<keyword evidence="3" id="KW-1185">Reference proteome</keyword>
<evidence type="ECO:0000313" key="2">
    <source>
        <dbReference type="EMBL" id="CAK0813935.1"/>
    </source>
</evidence>
<evidence type="ECO:0000313" key="3">
    <source>
        <dbReference type="Proteomes" id="UP001189429"/>
    </source>
</evidence>
<sequence>MLYRILIVDTTWAHMDIMCTVPLVDDDPVTNRGRAGHIVCSPRALKSTTIIMGLRGPVSRVAASIDLLAVPPTGACFSDLVRGDGPARYVLRWRRIAAGRPALEKAEPVVADQVLAILVFLRHGHMESRVLHMSMQRPGENGGGGKHFSSCLPVSALLVSGSSTVQQLHLQSGYSSGPPVRRSRFAAVAADAPPALISREPTAAAEPCPSETEHNAARSSAATATGGRPAIQGMLRQCA</sequence>